<reference evidence="3" key="1">
    <citation type="journal article" date="2019" name="Int. J. Syst. Evol. Microbiol.">
        <title>The Global Catalogue of Microorganisms (GCM) 10K type strain sequencing project: providing services to taxonomists for standard genome sequencing and annotation.</title>
        <authorList>
            <consortium name="The Broad Institute Genomics Platform"/>
            <consortium name="The Broad Institute Genome Sequencing Center for Infectious Disease"/>
            <person name="Wu L."/>
            <person name="Ma J."/>
        </authorList>
    </citation>
    <scope>NUCLEOTIDE SEQUENCE [LARGE SCALE GENOMIC DNA]</scope>
    <source>
        <strain evidence="3">CCUG 58938</strain>
    </source>
</reference>
<dbReference type="Proteomes" id="UP001597112">
    <property type="component" value="Unassembled WGS sequence"/>
</dbReference>
<protein>
    <recommendedName>
        <fullName evidence="4">Outer membrane protein beta-barrel domain-containing protein</fullName>
    </recommendedName>
</protein>
<proteinExistence type="predicted"/>
<name>A0ABW3JXU7_9BACT</name>
<accession>A0ABW3JXU7</accession>
<sequence length="208" mass="23653">MKSKIIFISVYIALCSTTVFGQAGVEQYYYVQGKQPVEFVPIVSFETSNNWYTEARYNYEEKNTFSLYAGKKFSGERKRLMYTLTPIVGAVAGDFDGGSAGLNTTVELKKLFFSSQSQYTFSTQDPMADFFFSWSEVGYEVSSWFYLGLSLQHTQMLHANTALFEHGAVIGFEFGRWSIPIYSFNTFDNSRYFVLGINLGIETSKKTP</sequence>
<feature type="signal peptide" evidence="1">
    <location>
        <begin position="1"/>
        <end position="21"/>
    </location>
</feature>
<evidence type="ECO:0000256" key="1">
    <source>
        <dbReference type="SAM" id="SignalP"/>
    </source>
</evidence>
<organism evidence="2 3">
    <name type="scientific">Ohtaekwangia kribbensis</name>
    <dbReference type="NCBI Taxonomy" id="688913"/>
    <lineage>
        <taxon>Bacteria</taxon>
        <taxon>Pseudomonadati</taxon>
        <taxon>Bacteroidota</taxon>
        <taxon>Cytophagia</taxon>
        <taxon>Cytophagales</taxon>
        <taxon>Fulvivirgaceae</taxon>
        <taxon>Ohtaekwangia</taxon>
    </lineage>
</organism>
<dbReference type="RefSeq" id="WP_377575666.1">
    <property type="nucleotide sequence ID" value="NZ_JBHTKA010000001.1"/>
</dbReference>
<feature type="chain" id="PRO_5045772181" description="Outer membrane protein beta-barrel domain-containing protein" evidence="1">
    <location>
        <begin position="22"/>
        <end position="208"/>
    </location>
</feature>
<keyword evidence="1" id="KW-0732">Signal</keyword>
<evidence type="ECO:0000313" key="3">
    <source>
        <dbReference type="Proteomes" id="UP001597112"/>
    </source>
</evidence>
<comment type="caution">
    <text evidence="2">The sequence shown here is derived from an EMBL/GenBank/DDBJ whole genome shotgun (WGS) entry which is preliminary data.</text>
</comment>
<evidence type="ECO:0000313" key="2">
    <source>
        <dbReference type="EMBL" id="MFD0998639.1"/>
    </source>
</evidence>
<evidence type="ECO:0008006" key="4">
    <source>
        <dbReference type="Google" id="ProtNLM"/>
    </source>
</evidence>
<gene>
    <name evidence="2" type="ORF">ACFQ21_04945</name>
</gene>
<keyword evidence="3" id="KW-1185">Reference proteome</keyword>
<dbReference type="EMBL" id="JBHTKA010000001">
    <property type="protein sequence ID" value="MFD0998639.1"/>
    <property type="molecule type" value="Genomic_DNA"/>
</dbReference>